<reference evidence="1" key="1">
    <citation type="submission" date="2022-04" db="EMBL/GenBank/DDBJ databases">
        <title>Genome of the entomopathogenic fungus Entomophthora muscae.</title>
        <authorList>
            <person name="Elya C."/>
            <person name="Lovett B.R."/>
            <person name="Lee E."/>
            <person name="Macias A.M."/>
            <person name="Hajek A.E."/>
            <person name="De Bivort B.L."/>
            <person name="Kasson M.T."/>
            <person name="De Fine Licht H.H."/>
            <person name="Stajich J.E."/>
        </authorList>
    </citation>
    <scope>NUCLEOTIDE SEQUENCE</scope>
    <source>
        <strain evidence="1">Berkeley</strain>
    </source>
</reference>
<evidence type="ECO:0000313" key="2">
    <source>
        <dbReference type="Proteomes" id="UP001165960"/>
    </source>
</evidence>
<dbReference type="EMBL" id="QTSX02006521">
    <property type="protein sequence ID" value="KAJ9053419.1"/>
    <property type="molecule type" value="Genomic_DNA"/>
</dbReference>
<name>A0ACC2RTN0_9FUNG</name>
<keyword evidence="2" id="KW-1185">Reference proteome</keyword>
<protein>
    <submittedName>
        <fullName evidence="1">Uncharacterized protein</fullName>
    </submittedName>
</protein>
<comment type="caution">
    <text evidence="1">The sequence shown here is derived from an EMBL/GenBank/DDBJ whole genome shotgun (WGS) entry which is preliminary data.</text>
</comment>
<gene>
    <name evidence="1" type="ORF">DSO57_1024378</name>
</gene>
<proteinExistence type="predicted"/>
<organism evidence="1 2">
    <name type="scientific">Entomophthora muscae</name>
    <dbReference type="NCBI Taxonomy" id="34485"/>
    <lineage>
        <taxon>Eukaryota</taxon>
        <taxon>Fungi</taxon>
        <taxon>Fungi incertae sedis</taxon>
        <taxon>Zoopagomycota</taxon>
        <taxon>Entomophthoromycotina</taxon>
        <taxon>Entomophthoromycetes</taxon>
        <taxon>Entomophthorales</taxon>
        <taxon>Entomophthoraceae</taxon>
        <taxon>Entomophthora</taxon>
    </lineage>
</organism>
<dbReference type="Proteomes" id="UP001165960">
    <property type="component" value="Unassembled WGS sequence"/>
</dbReference>
<evidence type="ECO:0000313" key="1">
    <source>
        <dbReference type="EMBL" id="KAJ9053419.1"/>
    </source>
</evidence>
<sequence>MVEQANSTLVGILKKLAADKPSSWDYYLTCAVMAYKITSYTADKINYPKDVFELIRCIAALQDKAFNSLINFCVLSFLRDQDALLSLPQLEVGGQNLMYI</sequence>
<accession>A0ACC2RTN0</accession>